<dbReference type="Proteomes" id="UP000294830">
    <property type="component" value="Unassembled WGS sequence"/>
</dbReference>
<dbReference type="EMBL" id="SLWB01000018">
    <property type="protein sequence ID" value="TCN62743.1"/>
    <property type="molecule type" value="Genomic_DNA"/>
</dbReference>
<reference evidence="1 2" key="1">
    <citation type="submission" date="2019-03" db="EMBL/GenBank/DDBJ databases">
        <title>Genomic Encyclopedia of Archaeal and Bacterial Type Strains, Phase II (KMG-II): from individual species to whole genera.</title>
        <authorList>
            <person name="Goeker M."/>
        </authorList>
    </citation>
    <scope>NUCLEOTIDE SEQUENCE [LARGE SCALE GENOMIC DNA]</scope>
    <source>
        <strain evidence="1 2">RL-C</strain>
    </source>
</reference>
<gene>
    <name evidence="1" type="ORF">CLV25_11869</name>
</gene>
<dbReference type="PANTHER" id="PTHR36849">
    <property type="entry name" value="CYTOPLASMIC PROTEIN-RELATED"/>
    <property type="match status" value="1"/>
</dbReference>
<organism evidence="1 2">
    <name type="scientific">Acetobacteroides hydrogenigenes</name>
    <dbReference type="NCBI Taxonomy" id="979970"/>
    <lineage>
        <taxon>Bacteria</taxon>
        <taxon>Pseudomonadati</taxon>
        <taxon>Bacteroidota</taxon>
        <taxon>Bacteroidia</taxon>
        <taxon>Bacteroidales</taxon>
        <taxon>Rikenellaceae</taxon>
        <taxon>Acetobacteroides</taxon>
    </lineage>
</organism>
<proteinExistence type="predicted"/>
<accession>A0A4R2E4I2</accession>
<dbReference type="PANTHER" id="PTHR36849:SF1">
    <property type="entry name" value="CYTOPLASMIC PROTEIN"/>
    <property type="match status" value="1"/>
</dbReference>
<dbReference type="Pfam" id="PF22752">
    <property type="entry name" value="DUF488-N3i"/>
    <property type="match status" value="1"/>
</dbReference>
<protein>
    <submittedName>
        <fullName evidence="1">Uncharacterized protein YeaO (DUF488 family)</fullName>
    </submittedName>
</protein>
<dbReference type="InterPro" id="IPR052552">
    <property type="entry name" value="YeaO-like"/>
</dbReference>
<evidence type="ECO:0000313" key="1">
    <source>
        <dbReference type="EMBL" id="TCN62743.1"/>
    </source>
</evidence>
<sequence>MVALSIMNEVKIKRVYYAPDGDDGTRILVDRLWPRGLTKERACVDVWLKDIAPSTELRKWFGHDPAKWEQFRERYHRELEANVNLVSLLKEKLKGGAVTLLFAAKDAEHNEAVALQEWLNRRS</sequence>
<keyword evidence="2" id="KW-1185">Reference proteome</keyword>
<comment type="caution">
    <text evidence="1">The sequence shown here is derived from an EMBL/GenBank/DDBJ whole genome shotgun (WGS) entry which is preliminary data.</text>
</comment>
<dbReference type="AlphaFoldDB" id="A0A4R2E4I2"/>
<name>A0A4R2E4I2_9BACT</name>
<evidence type="ECO:0000313" key="2">
    <source>
        <dbReference type="Proteomes" id="UP000294830"/>
    </source>
</evidence>